<evidence type="ECO:0000313" key="4">
    <source>
        <dbReference type="EMBL" id="KYK57721.1"/>
    </source>
</evidence>
<evidence type="ECO:0000259" key="3">
    <source>
        <dbReference type="PROSITE" id="PS51349"/>
    </source>
</evidence>
<comment type="cofactor">
    <cofactor evidence="1">
        <name>FMN</name>
        <dbReference type="ChEBI" id="CHEBI:58210"/>
    </cofactor>
</comment>
<evidence type="ECO:0000256" key="1">
    <source>
        <dbReference type="ARBA" id="ARBA00001917"/>
    </source>
</evidence>
<dbReference type="Pfam" id="PF01070">
    <property type="entry name" value="FMN_dh"/>
    <property type="match status" value="1"/>
</dbReference>
<dbReference type="STRING" id="98403.A0A151GL18"/>
<comment type="caution">
    <text evidence="4">The sequence shown here is derived from an EMBL/GenBank/DDBJ whole genome shotgun (WGS) entry which is preliminary data.</text>
</comment>
<gene>
    <name evidence="4" type="ORF">DCS_04734</name>
</gene>
<dbReference type="InterPro" id="IPR013785">
    <property type="entry name" value="Aldolase_TIM"/>
</dbReference>
<organism evidence="4 5">
    <name type="scientific">Drechmeria coniospora</name>
    <name type="common">Nematophagous fungus</name>
    <name type="synonym">Meria coniospora</name>
    <dbReference type="NCBI Taxonomy" id="98403"/>
    <lineage>
        <taxon>Eukaryota</taxon>
        <taxon>Fungi</taxon>
        <taxon>Dikarya</taxon>
        <taxon>Ascomycota</taxon>
        <taxon>Pezizomycotina</taxon>
        <taxon>Sordariomycetes</taxon>
        <taxon>Hypocreomycetidae</taxon>
        <taxon>Hypocreales</taxon>
        <taxon>Ophiocordycipitaceae</taxon>
        <taxon>Drechmeria</taxon>
    </lineage>
</organism>
<reference evidence="4 5" key="1">
    <citation type="journal article" date="2016" name="Sci. Rep.">
        <title>Insights into Adaptations to a Near-Obligate Nematode Endoparasitic Lifestyle from the Finished Genome of Drechmeria coniospora.</title>
        <authorList>
            <person name="Zhang L."/>
            <person name="Zhou Z."/>
            <person name="Guo Q."/>
            <person name="Fokkens L."/>
            <person name="Miskei M."/>
            <person name="Pocsi I."/>
            <person name="Zhang W."/>
            <person name="Chen M."/>
            <person name="Wang L."/>
            <person name="Sun Y."/>
            <person name="Donzelli B.G."/>
            <person name="Gibson D.M."/>
            <person name="Nelson D.R."/>
            <person name="Luo J.G."/>
            <person name="Rep M."/>
            <person name="Liu H."/>
            <person name="Yang S."/>
            <person name="Wang J."/>
            <person name="Krasnoff S.B."/>
            <person name="Xu Y."/>
            <person name="Molnar I."/>
            <person name="Lin M."/>
        </authorList>
    </citation>
    <scope>NUCLEOTIDE SEQUENCE [LARGE SCALE GENOMIC DNA]</scope>
    <source>
        <strain evidence="4 5">ARSEF 6962</strain>
    </source>
</reference>
<dbReference type="PANTHER" id="PTHR10578:SF86">
    <property type="entry name" value="DEPENDENT DEHYDROGENASE, PUTATIVE (AFU_ORTHOLOGUE AFUA_6G02720)-RELATED"/>
    <property type="match status" value="1"/>
</dbReference>
<evidence type="ECO:0000313" key="5">
    <source>
        <dbReference type="Proteomes" id="UP000076580"/>
    </source>
</evidence>
<protein>
    <recommendedName>
        <fullName evidence="3">FMN hydroxy acid dehydrogenase domain-containing protein</fullName>
    </recommendedName>
</protein>
<dbReference type="InParanoid" id="A0A151GL18"/>
<dbReference type="InterPro" id="IPR037396">
    <property type="entry name" value="FMN_HAD"/>
</dbReference>
<sequence length="104" mass="11788">MSHREDDDHDAVSYAAYVNEVMQRGILGGQLPVVTTNPNRLEEQARKAMPTKGFAYIQSGAGESATMDANRLAFRQWRIVPRVLRPTNPRDLRVHLFGEKYGMD</sequence>
<dbReference type="EMBL" id="LAYC01000002">
    <property type="protein sequence ID" value="KYK57721.1"/>
    <property type="molecule type" value="Genomic_DNA"/>
</dbReference>
<accession>A0A151GL18</accession>
<dbReference type="GO" id="GO:0016491">
    <property type="term" value="F:oxidoreductase activity"/>
    <property type="evidence" value="ECO:0007669"/>
    <property type="project" value="UniProtKB-KW"/>
</dbReference>
<dbReference type="InterPro" id="IPR000262">
    <property type="entry name" value="FMN-dep_DH"/>
</dbReference>
<keyword evidence="5" id="KW-1185">Reference proteome</keyword>
<dbReference type="RefSeq" id="XP_040657073.1">
    <property type="nucleotide sequence ID" value="XM_040802040.1"/>
</dbReference>
<dbReference type="PANTHER" id="PTHR10578">
    <property type="entry name" value="S -2-HYDROXY-ACID OXIDASE-RELATED"/>
    <property type="match status" value="1"/>
</dbReference>
<dbReference type="Gene3D" id="3.20.20.70">
    <property type="entry name" value="Aldolase class I"/>
    <property type="match status" value="1"/>
</dbReference>
<dbReference type="AlphaFoldDB" id="A0A151GL18"/>
<proteinExistence type="predicted"/>
<dbReference type="SUPFAM" id="SSF51395">
    <property type="entry name" value="FMN-linked oxidoreductases"/>
    <property type="match status" value="1"/>
</dbReference>
<dbReference type="PROSITE" id="PS51349">
    <property type="entry name" value="FMN_HYDROXY_ACID_DH_2"/>
    <property type="match status" value="1"/>
</dbReference>
<name>A0A151GL18_DRECN</name>
<dbReference type="GeneID" id="63717377"/>
<dbReference type="Proteomes" id="UP000076580">
    <property type="component" value="Chromosome 02"/>
</dbReference>
<evidence type="ECO:0000256" key="2">
    <source>
        <dbReference type="ARBA" id="ARBA00023002"/>
    </source>
</evidence>
<keyword evidence="2" id="KW-0560">Oxidoreductase</keyword>
<feature type="domain" description="FMN hydroxy acid dehydrogenase" evidence="3">
    <location>
        <begin position="30"/>
        <end position="104"/>
    </location>
</feature>